<evidence type="ECO:0000256" key="3">
    <source>
        <dbReference type="PROSITE-ProRule" id="PRU00023"/>
    </source>
</evidence>
<keyword evidence="2 3" id="KW-0040">ANK repeat</keyword>
<evidence type="ECO:0008006" key="6">
    <source>
        <dbReference type="Google" id="ProtNLM"/>
    </source>
</evidence>
<dbReference type="Proteomes" id="UP000794436">
    <property type="component" value="Unassembled WGS sequence"/>
</dbReference>
<sequence length="427" mass="46465">MSDAMLMRTTLYAAAARGDLEAIRSFPQHPAVQTSVSETNRTLSAAYEAALAVQMDPFVGQLRGITPPWYGQSVSGYSEYHEVLFAEPAKQGHVHVFEWFFGAEAYAIVGETIRSLLNGIYWRVLWAEDFSAELTETILSSHLFQSMSSIEQEFAMSMMLGNAINSADPAIIRLLVAHGGSLEPAVALVGCAEKGDGLTAEILLDCGVFGVEHLILDRFTYFATVDVAEVFVKNGMDVQSGPGEFGPLQTAAYEGVLQLVEFFVTQGFADVNAQCSRGLTPLMATLTKNEAGLGAFREEPPLIVAFLLENGALVNLRDVSSRTVLHLAAKSKYEGLVRLLLEHGADPNAQDLYRDTPLHMAARSTYCEDFTARLDALFSFGADPCVCDSDGQTPLDILLETKEGCAYVMSHRQLLEHLEGLTVETSA</sequence>
<dbReference type="AlphaFoldDB" id="A0A8K1CKZ6"/>
<dbReference type="Pfam" id="PF12796">
    <property type="entry name" value="Ank_2"/>
    <property type="match status" value="1"/>
</dbReference>
<dbReference type="OrthoDB" id="124121at2759"/>
<reference evidence="4" key="1">
    <citation type="submission" date="2019-03" db="EMBL/GenBank/DDBJ databases">
        <title>Long read genome sequence of the mycoparasitic Pythium oligandrum ATCC 38472 isolated from sugarbeet rhizosphere.</title>
        <authorList>
            <person name="Gaulin E."/>
        </authorList>
    </citation>
    <scope>NUCLEOTIDE SEQUENCE</scope>
    <source>
        <strain evidence="4">ATCC 38472_TT</strain>
    </source>
</reference>
<evidence type="ECO:0000256" key="1">
    <source>
        <dbReference type="ARBA" id="ARBA00022737"/>
    </source>
</evidence>
<protein>
    <recommendedName>
        <fullName evidence="6">Ankyrin repeat protein</fullName>
    </recommendedName>
</protein>
<dbReference type="InterPro" id="IPR002110">
    <property type="entry name" value="Ankyrin_rpt"/>
</dbReference>
<comment type="caution">
    <text evidence="4">The sequence shown here is derived from an EMBL/GenBank/DDBJ whole genome shotgun (WGS) entry which is preliminary data.</text>
</comment>
<keyword evidence="1" id="KW-0677">Repeat</keyword>
<evidence type="ECO:0000313" key="5">
    <source>
        <dbReference type="Proteomes" id="UP000794436"/>
    </source>
</evidence>
<dbReference type="PANTHER" id="PTHR24171">
    <property type="entry name" value="ANKYRIN REPEAT DOMAIN-CONTAINING PROTEIN 39-RELATED"/>
    <property type="match status" value="1"/>
</dbReference>
<name>A0A8K1CKZ6_PYTOL</name>
<dbReference type="InterPro" id="IPR036770">
    <property type="entry name" value="Ankyrin_rpt-contain_sf"/>
</dbReference>
<dbReference type="Gene3D" id="1.25.40.20">
    <property type="entry name" value="Ankyrin repeat-containing domain"/>
    <property type="match status" value="2"/>
</dbReference>
<evidence type="ECO:0000256" key="2">
    <source>
        <dbReference type="ARBA" id="ARBA00023043"/>
    </source>
</evidence>
<dbReference type="PRINTS" id="PR01415">
    <property type="entry name" value="ANKYRIN"/>
</dbReference>
<dbReference type="PROSITE" id="PS50297">
    <property type="entry name" value="ANK_REP_REGION"/>
    <property type="match status" value="1"/>
</dbReference>
<accession>A0A8K1CKZ6</accession>
<proteinExistence type="predicted"/>
<dbReference type="PROSITE" id="PS50088">
    <property type="entry name" value="ANK_REPEAT"/>
    <property type="match status" value="1"/>
</dbReference>
<dbReference type="SUPFAM" id="SSF48403">
    <property type="entry name" value="Ankyrin repeat"/>
    <property type="match status" value="1"/>
</dbReference>
<dbReference type="EMBL" id="SPLM01000038">
    <property type="protein sequence ID" value="TMW65185.1"/>
    <property type="molecule type" value="Genomic_DNA"/>
</dbReference>
<dbReference type="SMART" id="SM00248">
    <property type="entry name" value="ANK"/>
    <property type="match status" value="4"/>
</dbReference>
<gene>
    <name evidence="4" type="ORF">Poli38472_009352</name>
</gene>
<feature type="repeat" description="ANK" evidence="3">
    <location>
        <begin position="320"/>
        <end position="352"/>
    </location>
</feature>
<evidence type="ECO:0000313" key="4">
    <source>
        <dbReference type="EMBL" id="TMW65185.1"/>
    </source>
</evidence>
<organism evidence="4 5">
    <name type="scientific">Pythium oligandrum</name>
    <name type="common">Mycoparasitic fungus</name>
    <dbReference type="NCBI Taxonomy" id="41045"/>
    <lineage>
        <taxon>Eukaryota</taxon>
        <taxon>Sar</taxon>
        <taxon>Stramenopiles</taxon>
        <taxon>Oomycota</taxon>
        <taxon>Peronosporomycetes</taxon>
        <taxon>Pythiales</taxon>
        <taxon>Pythiaceae</taxon>
        <taxon>Pythium</taxon>
    </lineage>
</organism>
<keyword evidence="5" id="KW-1185">Reference proteome</keyword>